<keyword evidence="5" id="KW-1185">Reference proteome</keyword>
<reference evidence="4 5" key="1">
    <citation type="journal article" date="2016" name="Environ. Microbiol.">
        <title>New Methyloceanibacter diversity from North Sea sediments includes methanotroph containing solely the soluble methane monooxygenase.</title>
        <authorList>
            <person name="Vekeman B."/>
            <person name="Kerckhof F.M."/>
            <person name="Cremers G."/>
            <person name="de Vos P."/>
            <person name="Vandamme P."/>
            <person name="Boon N."/>
            <person name="Op den Camp H.J."/>
            <person name="Heylen K."/>
        </authorList>
    </citation>
    <scope>NUCLEOTIDE SEQUENCE [LARGE SCALE GENOMIC DNA]</scope>
    <source>
        <strain evidence="4 5">R-67175</strain>
    </source>
</reference>
<dbReference type="InterPro" id="IPR027417">
    <property type="entry name" value="P-loop_NTPase"/>
</dbReference>
<dbReference type="Gene3D" id="3.40.50.300">
    <property type="entry name" value="P-loop containing nucleotide triphosphate hydrolases"/>
    <property type="match status" value="1"/>
</dbReference>
<dbReference type="EMBL" id="LPWF01000023">
    <property type="protein sequence ID" value="ODR98263.1"/>
    <property type="molecule type" value="Genomic_DNA"/>
</dbReference>
<feature type="domain" description="Cobaltochelatase subunit CobS N-terminal" evidence="3">
    <location>
        <begin position="12"/>
        <end position="41"/>
    </location>
</feature>
<evidence type="ECO:0000313" key="4">
    <source>
        <dbReference type="EMBL" id="ODR98263.1"/>
    </source>
</evidence>
<feature type="domain" description="ATPase dynein-related AAA" evidence="2">
    <location>
        <begin position="68"/>
        <end position="192"/>
    </location>
</feature>
<dbReference type="Pfam" id="PF07728">
    <property type="entry name" value="AAA_5"/>
    <property type="match status" value="1"/>
</dbReference>
<dbReference type="InterPro" id="IPR011704">
    <property type="entry name" value="ATPase_dyneun-rel_AAA"/>
</dbReference>
<evidence type="ECO:0000256" key="1">
    <source>
        <dbReference type="NCBIfam" id="TIGR01650"/>
    </source>
</evidence>
<comment type="caution">
    <text evidence="4">The sequence shown here is derived from an EMBL/GenBank/DDBJ whole genome shotgun (WGS) entry which is preliminary data.</text>
</comment>
<dbReference type="AlphaFoldDB" id="A0A1E3VXL3"/>
<dbReference type="RefSeq" id="WP_069441482.1">
    <property type="nucleotide sequence ID" value="NZ_LPWF01000023.1"/>
</dbReference>
<dbReference type="Proteomes" id="UP000094472">
    <property type="component" value="Unassembled WGS sequence"/>
</dbReference>
<dbReference type="InterPro" id="IPR050764">
    <property type="entry name" value="CbbQ/NirQ/NorQ/GpvN"/>
</dbReference>
<dbReference type="Pfam" id="PF12556">
    <property type="entry name" value="CobS_N"/>
    <property type="match status" value="1"/>
</dbReference>
<dbReference type="PANTHER" id="PTHR42759">
    <property type="entry name" value="MOXR FAMILY PROTEIN"/>
    <property type="match status" value="1"/>
</dbReference>
<evidence type="ECO:0000259" key="2">
    <source>
        <dbReference type="Pfam" id="PF07728"/>
    </source>
</evidence>
<evidence type="ECO:0000313" key="5">
    <source>
        <dbReference type="Proteomes" id="UP000094472"/>
    </source>
</evidence>
<dbReference type="GO" id="GO:0051116">
    <property type="term" value="F:cobaltochelatase activity"/>
    <property type="evidence" value="ECO:0007669"/>
    <property type="project" value="UniProtKB-UniRule"/>
</dbReference>
<dbReference type="InterPro" id="IPR025865">
    <property type="entry name" value="CobS_N_dom"/>
</dbReference>
<name>A0A1E3VXL3_9HYPH</name>
<organism evidence="4 5">
    <name type="scientific">Methyloceanibacter superfactus</name>
    <dbReference type="NCBI Taxonomy" id="1774969"/>
    <lineage>
        <taxon>Bacteria</taxon>
        <taxon>Pseudomonadati</taxon>
        <taxon>Pseudomonadota</taxon>
        <taxon>Alphaproteobacteria</taxon>
        <taxon>Hyphomicrobiales</taxon>
        <taxon>Hyphomicrobiaceae</taxon>
        <taxon>Methyloceanibacter</taxon>
    </lineage>
</organism>
<dbReference type="OrthoDB" id="9772742at2"/>
<dbReference type="GO" id="GO:0005524">
    <property type="term" value="F:ATP binding"/>
    <property type="evidence" value="ECO:0007669"/>
    <property type="project" value="InterPro"/>
</dbReference>
<dbReference type="InterPro" id="IPR006537">
    <property type="entry name" value="PD_CobS"/>
</dbReference>
<dbReference type="SUPFAM" id="SSF52540">
    <property type="entry name" value="P-loop containing nucleoside triphosphate hydrolases"/>
    <property type="match status" value="1"/>
</dbReference>
<dbReference type="PANTHER" id="PTHR42759:SF1">
    <property type="entry name" value="MAGNESIUM-CHELATASE SUBUNIT CHLD"/>
    <property type="match status" value="1"/>
</dbReference>
<proteinExistence type="predicted"/>
<dbReference type="GO" id="GO:0009236">
    <property type="term" value="P:cobalamin biosynthetic process"/>
    <property type="evidence" value="ECO:0007669"/>
    <property type="project" value="UniProtKB-UniRule"/>
</dbReference>
<sequence length="329" mass="36715">MTLEAAQNGARLPDMTVSARQVFGIDSDFEVPAYSQPDEHVPDIDPDYLFNKEVTLAILAGFKHNRRVMVQGYHGTGKSTHIEQVAARLNWPCMRINLDSHVSRIDLVGKDAIVIKDGMQVTEFREGILPYALQSNTALCFDEYDAGRPDVMFVIQRVLEVSGKLTLLDQSKVIKPHPAFRLFATTNTIGLGDTSGLYHGTQQINQGQMDRWSIVVTLNYLPHDDEVDIVLAKAKAWNTEEGRKTVSNMVRLAELTRNAFINGDLSTVMSPRTVITWAENAEIFGDVGTAFELSFLNKCDELERGQIAEFYQRCFGEDLPQSTANVALS</sequence>
<protein>
    <recommendedName>
        <fullName evidence="1">Cobaltochelatase subunit CobS</fullName>
        <ecNumber evidence="1">6.6.1.2</ecNumber>
    </recommendedName>
</protein>
<evidence type="ECO:0000259" key="3">
    <source>
        <dbReference type="Pfam" id="PF12556"/>
    </source>
</evidence>
<dbReference type="EC" id="6.6.1.2" evidence="1"/>
<dbReference type="NCBIfam" id="TIGR01650">
    <property type="entry name" value="PD_CobS"/>
    <property type="match status" value="1"/>
</dbReference>
<dbReference type="STRING" id="1774969.AUC69_10260"/>
<accession>A0A1E3VXL3</accession>
<gene>
    <name evidence="4" type="ORF">AUC69_10260</name>
</gene>
<dbReference type="GO" id="GO:0016887">
    <property type="term" value="F:ATP hydrolysis activity"/>
    <property type="evidence" value="ECO:0007669"/>
    <property type="project" value="InterPro"/>
</dbReference>